<accession>A0A8S5T1S8</accession>
<organism evidence="2">
    <name type="scientific">Myoviridae sp. ctWb16</name>
    <dbReference type="NCBI Taxonomy" id="2827690"/>
    <lineage>
        <taxon>Viruses</taxon>
        <taxon>Duplodnaviria</taxon>
        <taxon>Heunggongvirae</taxon>
        <taxon>Uroviricota</taxon>
        <taxon>Caudoviricetes</taxon>
    </lineage>
</organism>
<dbReference type="EMBL" id="BK032721">
    <property type="protein sequence ID" value="DAF56746.1"/>
    <property type="molecule type" value="Genomic_DNA"/>
</dbReference>
<feature type="compositionally biased region" description="Basic and acidic residues" evidence="1">
    <location>
        <begin position="168"/>
        <end position="181"/>
    </location>
</feature>
<protein>
    <submittedName>
        <fullName evidence="2">Uncharacterized protein</fullName>
    </submittedName>
</protein>
<feature type="region of interest" description="Disordered" evidence="1">
    <location>
        <begin position="162"/>
        <end position="181"/>
    </location>
</feature>
<name>A0A8S5T1S8_9CAUD</name>
<proteinExistence type="predicted"/>
<sequence length="181" mass="20973">MAMDLKSILETMKKTYSFRVKIAADISEESLKSVDTILTVKGMSKRTKPEALPLASTPYDFPRLQGFFGTIYKFEMDFEYPITPSQIVNELSTQLGLDRAYIVVRNIDAPVEQYESTYLEYKDEDYISQLVQDEIDNKINAEDYYGDKYNEELVKALQTKEAKKHQQGFKELDKKKYKGAE</sequence>
<evidence type="ECO:0000313" key="2">
    <source>
        <dbReference type="EMBL" id="DAF56746.1"/>
    </source>
</evidence>
<reference evidence="2" key="1">
    <citation type="journal article" date="2021" name="Proc. Natl. Acad. Sci. U.S.A.">
        <title>A Catalog of Tens of Thousands of Viruses from Human Metagenomes Reveals Hidden Associations with Chronic Diseases.</title>
        <authorList>
            <person name="Tisza M.J."/>
            <person name="Buck C.B."/>
        </authorList>
    </citation>
    <scope>NUCLEOTIDE SEQUENCE</scope>
    <source>
        <strain evidence="2">CtWb16</strain>
    </source>
</reference>
<evidence type="ECO:0000256" key="1">
    <source>
        <dbReference type="SAM" id="MobiDB-lite"/>
    </source>
</evidence>